<evidence type="ECO:0000313" key="5">
    <source>
        <dbReference type="Proteomes" id="UP000240978"/>
    </source>
</evidence>
<dbReference type="Proteomes" id="UP000240978">
    <property type="component" value="Unassembled WGS sequence"/>
</dbReference>
<sequence length="310" mass="34254">MKYLSIPLIFFFLAACSGRETEADASGNFEADEVIVSAQQNGQLLSFTAQEGDTLREGAVVGQIDVNGLTIQKEQAEATISALREKTTDPQPQLALVRKQLAVQESQLKQLLHEQQRTENLVKADAATPKQLDDINAAVDQLQKQLVVTRQQLTVNETSVADRNRSVLSEKGPLQKSLDRYDDEIRKGVIVNPVKGTVLARYALQGEMAVIGKALYKIADTDTLLLKAYITGTQLPEIKLGQSVKVLIDAGEKKYKTYPGVISYVSSKSEFTPKTIQTKEERANLVYAIKIRVPNDGYLKIGMFAITQFH</sequence>
<dbReference type="EMBL" id="PYGK01000012">
    <property type="protein sequence ID" value="PSL25911.1"/>
    <property type="molecule type" value="Genomic_DNA"/>
</dbReference>
<evidence type="ECO:0000256" key="2">
    <source>
        <dbReference type="ARBA" id="ARBA00023054"/>
    </source>
</evidence>
<accession>A0A2P8FW22</accession>
<comment type="subcellular location">
    <subcellularLocation>
        <location evidence="1">Cell envelope</location>
    </subcellularLocation>
</comment>
<evidence type="ECO:0000256" key="3">
    <source>
        <dbReference type="SAM" id="Coils"/>
    </source>
</evidence>
<dbReference type="PANTHER" id="PTHR32347:SF23">
    <property type="entry name" value="BLL5650 PROTEIN"/>
    <property type="match status" value="1"/>
</dbReference>
<dbReference type="AlphaFoldDB" id="A0A2P8FW22"/>
<dbReference type="InterPro" id="IPR050465">
    <property type="entry name" value="UPF0194_transport"/>
</dbReference>
<dbReference type="Gene3D" id="2.40.30.170">
    <property type="match status" value="1"/>
</dbReference>
<reference evidence="4 5" key="1">
    <citation type="submission" date="2018-03" db="EMBL/GenBank/DDBJ databases">
        <title>Genomic Encyclopedia of Archaeal and Bacterial Type Strains, Phase II (KMG-II): from individual species to whole genera.</title>
        <authorList>
            <person name="Goeker M."/>
        </authorList>
    </citation>
    <scope>NUCLEOTIDE SEQUENCE [LARGE SCALE GENOMIC DNA]</scope>
    <source>
        <strain evidence="4 5">DSM 18107</strain>
    </source>
</reference>
<protein>
    <submittedName>
        <fullName evidence="4">HlyD family secretion protein</fullName>
    </submittedName>
</protein>
<gene>
    <name evidence="4" type="ORF">CLV42_112117</name>
</gene>
<feature type="coiled-coil region" evidence="3">
    <location>
        <begin position="66"/>
        <end position="152"/>
    </location>
</feature>
<proteinExistence type="predicted"/>
<evidence type="ECO:0000256" key="1">
    <source>
        <dbReference type="ARBA" id="ARBA00004196"/>
    </source>
</evidence>
<dbReference type="PANTHER" id="PTHR32347">
    <property type="entry name" value="EFFLUX SYSTEM COMPONENT YKNX-RELATED"/>
    <property type="match status" value="1"/>
</dbReference>
<keyword evidence="2 3" id="KW-0175">Coiled coil</keyword>
<dbReference type="GO" id="GO:0030313">
    <property type="term" value="C:cell envelope"/>
    <property type="evidence" value="ECO:0007669"/>
    <property type="project" value="UniProtKB-SubCell"/>
</dbReference>
<keyword evidence="5" id="KW-1185">Reference proteome</keyword>
<dbReference type="OrthoDB" id="9778236at2"/>
<name>A0A2P8FW22_9BACT</name>
<dbReference type="RefSeq" id="WP_106604534.1">
    <property type="nucleotide sequence ID" value="NZ_PYGK01000012.1"/>
</dbReference>
<evidence type="ECO:0000313" key="4">
    <source>
        <dbReference type="EMBL" id="PSL25911.1"/>
    </source>
</evidence>
<organism evidence="4 5">
    <name type="scientific">Chitinophaga ginsengisoli</name>
    <dbReference type="NCBI Taxonomy" id="363837"/>
    <lineage>
        <taxon>Bacteria</taxon>
        <taxon>Pseudomonadati</taxon>
        <taxon>Bacteroidota</taxon>
        <taxon>Chitinophagia</taxon>
        <taxon>Chitinophagales</taxon>
        <taxon>Chitinophagaceae</taxon>
        <taxon>Chitinophaga</taxon>
    </lineage>
</organism>
<dbReference type="Gene3D" id="2.40.50.100">
    <property type="match status" value="1"/>
</dbReference>
<dbReference type="PROSITE" id="PS51257">
    <property type="entry name" value="PROKAR_LIPOPROTEIN"/>
    <property type="match status" value="1"/>
</dbReference>
<comment type="caution">
    <text evidence="4">The sequence shown here is derived from an EMBL/GenBank/DDBJ whole genome shotgun (WGS) entry which is preliminary data.</text>
</comment>